<proteinExistence type="predicted"/>
<name>A0A1G8WRF9_9BACT</name>
<dbReference type="Proteomes" id="UP000198510">
    <property type="component" value="Unassembled WGS sequence"/>
</dbReference>
<accession>A0A1G8WRF9</accession>
<sequence>MRRNSRWLITLVAAVLTYGTLTAWVGPRRFHEGRWHVRERNTPCAGERHGWGLRAWTHSAASPPESDYSTHP</sequence>
<keyword evidence="2" id="KW-1185">Reference proteome</keyword>
<evidence type="ECO:0000313" key="2">
    <source>
        <dbReference type="Proteomes" id="UP000198510"/>
    </source>
</evidence>
<organism evidence="1 2">
    <name type="scientific">Catalinimonas alkaloidigena</name>
    <dbReference type="NCBI Taxonomy" id="1075417"/>
    <lineage>
        <taxon>Bacteria</taxon>
        <taxon>Pseudomonadati</taxon>
        <taxon>Bacteroidota</taxon>
        <taxon>Cytophagia</taxon>
        <taxon>Cytophagales</taxon>
        <taxon>Catalimonadaceae</taxon>
        <taxon>Catalinimonas</taxon>
    </lineage>
</organism>
<gene>
    <name evidence="1" type="ORF">SAMN05421823_101159</name>
</gene>
<dbReference type="EMBL" id="FNFO01000001">
    <property type="protein sequence ID" value="SDJ80666.1"/>
    <property type="molecule type" value="Genomic_DNA"/>
</dbReference>
<evidence type="ECO:0000313" key="1">
    <source>
        <dbReference type="EMBL" id="SDJ80666.1"/>
    </source>
</evidence>
<reference evidence="1 2" key="1">
    <citation type="submission" date="2016-10" db="EMBL/GenBank/DDBJ databases">
        <authorList>
            <person name="de Groot N.N."/>
        </authorList>
    </citation>
    <scope>NUCLEOTIDE SEQUENCE [LARGE SCALE GENOMIC DNA]</scope>
    <source>
        <strain evidence="1 2">DSM 25186</strain>
    </source>
</reference>
<dbReference type="STRING" id="1075417.SAMN05421823_101159"/>
<protein>
    <submittedName>
        <fullName evidence="1">Uncharacterized protein</fullName>
    </submittedName>
</protein>
<dbReference type="RefSeq" id="WP_143017046.1">
    <property type="nucleotide sequence ID" value="NZ_FNFO01000001.1"/>
</dbReference>
<dbReference type="AlphaFoldDB" id="A0A1G8WRF9"/>